<gene>
    <name evidence="2" type="ORF">ALP21_200044</name>
</gene>
<evidence type="ECO:0000313" key="3">
    <source>
        <dbReference type="Proteomes" id="UP000267078"/>
    </source>
</evidence>
<keyword evidence="1" id="KW-0472">Membrane</keyword>
<evidence type="ECO:0000256" key="1">
    <source>
        <dbReference type="SAM" id="Phobius"/>
    </source>
</evidence>
<sequence length="96" mass="10496">MIRIVKAIMKFVAIVITAVFLARYLVGSGLVRAGLDTFLGDAIYTELSNFFSINGSEDAETLVVSLVLGFSLLLVAVSAWLLGELVTKYYSKMKNK</sequence>
<protein>
    <submittedName>
        <fullName evidence="2">Uncharacterized protein</fullName>
    </submittedName>
</protein>
<feature type="transmembrane region" description="Helical" evidence="1">
    <location>
        <begin position="7"/>
        <end position="26"/>
    </location>
</feature>
<organism evidence="2 3">
    <name type="scientific">Pseudomonas savastanoi pv. phaseolicola</name>
    <name type="common">Pseudomonas syringae pv. phaseolicola</name>
    <dbReference type="NCBI Taxonomy" id="319"/>
    <lineage>
        <taxon>Bacteria</taxon>
        <taxon>Pseudomonadati</taxon>
        <taxon>Pseudomonadota</taxon>
        <taxon>Gammaproteobacteria</taxon>
        <taxon>Pseudomonadales</taxon>
        <taxon>Pseudomonadaceae</taxon>
        <taxon>Pseudomonas</taxon>
    </lineage>
</organism>
<dbReference type="Proteomes" id="UP000267078">
    <property type="component" value="Unassembled WGS sequence"/>
</dbReference>
<keyword evidence="1" id="KW-1133">Transmembrane helix</keyword>
<reference evidence="2 3" key="1">
    <citation type="submission" date="2018-08" db="EMBL/GenBank/DDBJ databases">
        <title>Recombination of ecologically and evolutionarily significant loci maintains genetic cohesion in the Pseudomonas syringae species complex.</title>
        <authorList>
            <person name="Dillon M."/>
            <person name="Thakur S."/>
            <person name="Almeida R.N.D."/>
            <person name="Weir B.S."/>
            <person name="Guttman D.S."/>
        </authorList>
    </citation>
    <scope>NUCLEOTIDE SEQUENCE [LARGE SCALE GENOMIC DNA]</scope>
    <source>
        <strain evidence="2 3">1449B</strain>
    </source>
</reference>
<comment type="caution">
    <text evidence="2">The sequence shown here is derived from an EMBL/GenBank/DDBJ whole genome shotgun (WGS) entry which is preliminary data.</text>
</comment>
<dbReference type="GeneID" id="72394782"/>
<name>A0A7Z6UQK6_PSESH</name>
<dbReference type="AlphaFoldDB" id="A0A7Z6UQK6"/>
<keyword evidence="1" id="KW-0812">Transmembrane</keyword>
<proteinExistence type="predicted"/>
<dbReference type="EMBL" id="RBUI01000195">
    <property type="protein sequence ID" value="RMU81982.1"/>
    <property type="molecule type" value="Genomic_DNA"/>
</dbReference>
<accession>A0A7Z6UQK6</accession>
<dbReference type="RefSeq" id="WP_005895462.1">
    <property type="nucleotide sequence ID" value="NZ_RBUI01000195.1"/>
</dbReference>
<feature type="transmembrane region" description="Helical" evidence="1">
    <location>
        <begin position="62"/>
        <end position="86"/>
    </location>
</feature>
<evidence type="ECO:0000313" key="2">
    <source>
        <dbReference type="EMBL" id="RMU81982.1"/>
    </source>
</evidence>